<dbReference type="RefSeq" id="WP_344724850.1">
    <property type="nucleotide sequence ID" value="NZ_BAAAUS010000027.1"/>
</dbReference>
<feature type="domain" description="Dehydrogenase E1 component" evidence="4">
    <location>
        <begin position="21"/>
        <end position="311"/>
    </location>
</feature>
<dbReference type="CDD" id="cd02000">
    <property type="entry name" value="TPP_E1_PDC_ADC_BCADC"/>
    <property type="match status" value="1"/>
</dbReference>
<evidence type="ECO:0000256" key="1">
    <source>
        <dbReference type="ARBA" id="ARBA00001964"/>
    </source>
</evidence>
<gene>
    <name evidence="5" type="ORF">ACFSJD_01325</name>
</gene>
<comment type="cofactor">
    <cofactor evidence="1">
        <name>thiamine diphosphate</name>
        <dbReference type="ChEBI" id="CHEBI:58937"/>
    </cofactor>
</comment>
<organism evidence="5 6">
    <name type="scientific">Pseudonocardia yunnanensis</name>
    <dbReference type="NCBI Taxonomy" id="58107"/>
    <lineage>
        <taxon>Bacteria</taxon>
        <taxon>Bacillati</taxon>
        <taxon>Actinomycetota</taxon>
        <taxon>Actinomycetes</taxon>
        <taxon>Pseudonocardiales</taxon>
        <taxon>Pseudonocardiaceae</taxon>
        <taxon>Pseudonocardia</taxon>
    </lineage>
</organism>
<dbReference type="Gene3D" id="3.40.50.970">
    <property type="match status" value="1"/>
</dbReference>
<accession>A0ABW4ENV5</accession>
<dbReference type="InterPro" id="IPR050642">
    <property type="entry name" value="PDH_E1_Alpha_Subunit"/>
</dbReference>
<evidence type="ECO:0000256" key="2">
    <source>
        <dbReference type="ARBA" id="ARBA00023002"/>
    </source>
</evidence>
<protein>
    <submittedName>
        <fullName evidence="5">Thiamine pyrophosphate-dependent dehydrogenase E1 component subunit alpha</fullName>
    </submittedName>
</protein>
<evidence type="ECO:0000313" key="5">
    <source>
        <dbReference type="EMBL" id="MFD1516107.1"/>
    </source>
</evidence>
<dbReference type="InterPro" id="IPR029061">
    <property type="entry name" value="THDP-binding"/>
</dbReference>
<comment type="caution">
    <text evidence="5">The sequence shown here is derived from an EMBL/GenBank/DDBJ whole genome shotgun (WGS) entry which is preliminary data.</text>
</comment>
<reference evidence="6" key="1">
    <citation type="journal article" date="2019" name="Int. J. Syst. Evol. Microbiol.">
        <title>The Global Catalogue of Microorganisms (GCM) 10K type strain sequencing project: providing services to taxonomists for standard genome sequencing and annotation.</title>
        <authorList>
            <consortium name="The Broad Institute Genomics Platform"/>
            <consortium name="The Broad Institute Genome Sequencing Center for Infectious Disease"/>
            <person name="Wu L."/>
            <person name="Ma J."/>
        </authorList>
    </citation>
    <scope>NUCLEOTIDE SEQUENCE [LARGE SCALE GENOMIC DNA]</scope>
    <source>
        <strain evidence="6">CCM 7043</strain>
    </source>
</reference>
<evidence type="ECO:0000259" key="4">
    <source>
        <dbReference type="Pfam" id="PF00676"/>
    </source>
</evidence>
<dbReference type="SUPFAM" id="SSF52518">
    <property type="entry name" value="Thiamin diphosphate-binding fold (THDP-binding)"/>
    <property type="match status" value="1"/>
</dbReference>
<dbReference type="Proteomes" id="UP001597114">
    <property type="component" value="Unassembled WGS sequence"/>
</dbReference>
<dbReference type="PANTHER" id="PTHR11516">
    <property type="entry name" value="PYRUVATE DEHYDROGENASE E1 COMPONENT, ALPHA SUBUNIT BACTERIAL AND ORGANELLAR"/>
    <property type="match status" value="1"/>
</dbReference>
<dbReference type="PANTHER" id="PTHR11516:SF60">
    <property type="entry name" value="PYRUVATE DEHYDROGENASE E1 COMPONENT SUBUNIT ALPHA"/>
    <property type="match status" value="1"/>
</dbReference>
<keyword evidence="2" id="KW-0560">Oxidoreductase</keyword>
<dbReference type="EMBL" id="JBHUCO010000001">
    <property type="protein sequence ID" value="MFD1516107.1"/>
    <property type="molecule type" value="Genomic_DNA"/>
</dbReference>
<evidence type="ECO:0000256" key="3">
    <source>
        <dbReference type="ARBA" id="ARBA00023052"/>
    </source>
</evidence>
<sequence length="321" mass="33530">MSAPAAPTEQLLADLHQVWRMRAFEEKVRDLRLAGDAVGSIHLGIGQEAIAVGAAGLIGPDDAVFATYRGHCWAMACGAAPAALFGEVLGRATGTNGGRGGSAHLSDPAHRFFGENSIVGAGAPIAVGAALAGRFDGSGRVAITVFGDGAMNQGAVHEAMNFAAAMNLPVVFVCENNTWSELTPIDEMVRDAVLYRRAAAYGIPGERIDGNDPAVVRDRLGDAVELAREGGGPTLVEAMTARLVGHYIGDAEQYRRPGELDEARRREPVAKLSGQLRAAGVDETVIEGAERDARAEMERAAAEALAAPLADPATAKDHLYV</sequence>
<keyword evidence="3" id="KW-0786">Thiamine pyrophosphate</keyword>
<name>A0ABW4ENV5_9PSEU</name>
<evidence type="ECO:0000313" key="6">
    <source>
        <dbReference type="Proteomes" id="UP001597114"/>
    </source>
</evidence>
<proteinExistence type="predicted"/>
<keyword evidence="6" id="KW-1185">Reference proteome</keyword>
<dbReference type="Pfam" id="PF00676">
    <property type="entry name" value="E1_dh"/>
    <property type="match status" value="1"/>
</dbReference>
<dbReference type="InterPro" id="IPR001017">
    <property type="entry name" value="DH_E1"/>
</dbReference>